<evidence type="ECO:0000256" key="1">
    <source>
        <dbReference type="SAM" id="Phobius"/>
    </source>
</evidence>
<name>A0A7C4NMY7_STAMA</name>
<protein>
    <submittedName>
        <fullName evidence="2">Uncharacterized protein</fullName>
    </submittedName>
</protein>
<sequence length="196" mass="22066">MNRTIMVISVTVVLIIIIVTVFVLIGGSKENTSSGLIHVETRTENLSIRQTRATNTTITSTPIETETQTPPSTVTIMCQPLFYVNQIIFKDEDFSVELDLRANVEQGCIIYVNKVYLVKLSGEFNKTLLDEPISVGGGQALPVPLNVIYLEENEYIDFKEKYERDYALIIIYYIVQQGVEETVSLPLKTIQLSQVL</sequence>
<feature type="transmembrane region" description="Helical" evidence="1">
    <location>
        <begin position="6"/>
        <end position="25"/>
    </location>
</feature>
<organism evidence="2">
    <name type="scientific">Staphylothermus marinus</name>
    <dbReference type="NCBI Taxonomy" id="2280"/>
    <lineage>
        <taxon>Archaea</taxon>
        <taxon>Thermoproteota</taxon>
        <taxon>Thermoprotei</taxon>
        <taxon>Desulfurococcales</taxon>
        <taxon>Desulfurococcaceae</taxon>
        <taxon>Staphylothermus</taxon>
    </lineage>
</organism>
<gene>
    <name evidence="2" type="ORF">ENU20_03620</name>
</gene>
<keyword evidence="1" id="KW-1133">Transmembrane helix</keyword>
<dbReference type="EMBL" id="DTBP01000023">
    <property type="protein sequence ID" value="HGQ74147.1"/>
    <property type="molecule type" value="Genomic_DNA"/>
</dbReference>
<proteinExistence type="predicted"/>
<comment type="caution">
    <text evidence="2">The sequence shown here is derived from an EMBL/GenBank/DDBJ whole genome shotgun (WGS) entry which is preliminary data.</text>
</comment>
<reference evidence="2" key="1">
    <citation type="journal article" date="2020" name="mSystems">
        <title>Genome- and Community-Level Interaction Insights into Carbon Utilization and Element Cycling Functions of Hydrothermarchaeota in Hydrothermal Sediment.</title>
        <authorList>
            <person name="Zhou Z."/>
            <person name="Liu Y."/>
            <person name="Xu W."/>
            <person name="Pan J."/>
            <person name="Luo Z.H."/>
            <person name="Li M."/>
        </authorList>
    </citation>
    <scope>NUCLEOTIDE SEQUENCE [LARGE SCALE GENOMIC DNA]</scope>
    <source>
        <strain evidence="2">SpSt-648</strain>
    </source>
</reference>
<dbReference type="AlphaFoldDB" id="A0A7C4NMY7"/>
<keyword evidence="1" id="KW-0812">Transmembrane</keyword>
<keyword evidence="1" id="KW-0472">Membrane</keyword>
<accession>A0A7C4NMY7</accession>
<evidence type="ECO:0000313" key="2">
    <source>
        <dbReference type="EMBL" id="HGQ74147.1"/>
    </source>
</evidence>